<feature type="chain" id="PRO_5015666817" evidence="5">
    <location>
        <begin position="21"/>
        <end position="217"/>
    </location>
</feature>
<evidence type="ECO:0000256" key="1">
    <source>
        <dbReference type="ARBA" id="ARBA00004370"/>
    </source>
</evidence>
<evidence type="ECO:0000256" key="2">
    <source>
        <dbReference type="ARBA" id="ARBA00022729"/>
    </source>
</evidence>
<dbReference type="InterPro" id="IPR011250">
    <property type="entry name" value="OMP/PagP_B-barrel"/>
</dbReference>
<dbReference type="InterPro" id="IPR027385">
    <property type="entry name" value="Beta-barrel_OMP"/>
</dbReference>
<evidence type="ECO:0000256" key="3">
    <source>
        <dbReference type="ARBA" id="ARBA00023136"/>
    </source>
</evidence>
<comment type="caution">
    <text evidence="7">The sequence shown here is derived from an EMBL/GenBank/DDBJ whole genome shotgun (WGS) entry which is preliminary data.</text>
</comment>
<reference evidence="7 8" key="1">
    <citation type="submission" date="2018-04" db="EMBL/GenBank/DDBJ databases">
        <title>Genomic Encyclopedia of Type Strains, Phase III (KMG-III): the genomes of soil and plant-associated and newly described type strains.</title>
        <authorList>
            <person name="Whitman W."/>
        </authorList>
    </citation>
    <scope>NUCLEOTIDE SEQUENCE [LARGE SCALE GENOMIC DNA]</scope>
    <source>
        <strain evidence="7 8">MA-olki</strain>
    </source>
</reference>
<gene>
    <name evidence="7" type="ORF">C8J25_101325</name>
</gene>
<sequence length="217" mass="23639">MKITYLVTSIFAAMPLPATAQVQQHAPEPTQMESQDTPAEPTFSGFKIGADTDWRRTTVHYDLPLLSSVIDRRKDGIGYSLHLGYDNQVGQSFVIGSEVAIGRSDTNLSADGALGVYTLKPRWSLDVSSRAGLLVEPQILLYGRVGYSLLRVREKTDFRAVTTSDVKAKGTENGFLFGGGIETAVYSGLFLRAEYNKIDYGNGLTTSKVLFGINAGF</sequence>
<evidence type="ECO:0000256" key="5">
    <source>
        <dbReference type="SAM" id="SignalP"/>
    </source>
</evidence>
<organism evidence="7 8">
    <name type="scientific">Sphingomonas faeni</name>
    <dbReference type="NCBI Taxonomy" id="185950"/>
    <lineage>
        <taxon>Bacteria</taxon>
        <taxon>Pseudomonadati</taxon>
        <taxon>Pseudomonadota</taxon>
        <taxon>Alphaproteobacteria</taxon>
        <taxon>Sphingomonadales</taxon>
        <taxon>Sphingomonadaceae</taxon>
        <taxon>Sphingomonas</taxon>
    </lineage>
</organism>
<dbReference type="EMBL" id="QAYE01000001">
    <property type="protein sequence ID" value="PTW48825.1"/>
    <property type="molecule type" value="Genomic_DNA"/>
</dbReference>
<proteinExistence type="inferred from homology"/>
<dbReference type="AlphaFoldDB" id="A0A2T5UBC6"/>
<evidence type="ECO:0000313" key="7">
    <source>
        <dbReference type="EMBL" id="PTW48825.1"/>
    </source>
</evidence>
<dbReference type="PANTHER" id="PTHR34001:SF3">
    <property type="entry name" value="BLL7405 PROTEIN"/>
    <property type="match status" value="1"/>
</dbReference>
<keyword evidence="3" id="KW-0472">Membrane</keyword>
<comment type="similarity">
    <text evidence="4">Belongs to the Omp25/RopB family.</text>
</comment>
<accession>A0A2T5UBC6</accession>
<feature type="domain" description="Outer membrane protein beta-barrel" evidence="6">
    <location>
        <begin position="39"/>
        <end position="217"/>
    </location>
</feature>
<dbReference type="PANTHER" id="PTHR34001">
    <property type="entry name" value="BLL7405 PROTEIN"/>
    <property type="match status" value="1"/>
</dbReference>
<dbReference type="GeneID" id="91004420"/>
<dbReference type="GO" id="GO:0016020">
    <property type="term" value="C:membrane"/>
    <property type="evidence" value="ECO:0007669"/>
    <property type="project" value="UniProtKB-SubCell"/>
</dbReference>
<evidence type="ECO:0000313" key="8">
    <source>
        <dbReference type="Proteomes" id="UP000244013"/>
    </source>
</evidence>
<dbReference type="Gene3D" id="2.40.160.20">
    <property type="match status" value="1"/>
</dbReference>
<protein>
    <submittedName>
        <fullName evidence="7">Outer membrane protein with beta-barrel domain</fullName>
    </submittedName>
</protein>
<dbReference type="OrthoDB" id="9815357at2"/>
<dbReference type="Proteomes" id="UP000244013">
    <property type="component" value="Unassembled WGS sequence"/>
</dbReference>
<dbReference type="InterPro" id="IPR051692">
    <property type="entry name" value="OMP-like"/>
</dbReference>
<feature type="signal peptide" evidence="5">
    <location>
        <begin position="1"/>
        <end position="20"/>
    </location>
</feature>
<evidence type="ECO:0000256" key="4">
    <source>
        <dbReference type="ARBA" id="ARBA00038306"/>
    </source>
</evidence>
<dbReference type="SUPFAM" id="SSF56925">
    <property type="entry name" value="OMPA-like"/>
    <property type="match status" value="1"/>
</dbReference>
<keyword evidence="2 5" id="KW-0732">Signal</keyword>
<dbReference type="Pfam" id="PF13505">
    <property type="entry name" value="OMP_b-brl"/>
    <property type="match status" value="1"/>
</dbReference>
<evidence type="ECO:0000259" key="6">
    <source>
        <dbReference type="Pfam" id="PF13505"/>
    </source>
</evidence>
<name>A0A2T5UBC6_9SPHN</name>
<dbReference type="RefSeq" id="WP_107951976.1">
    <property type="nucleotide sequence ID" value="NZ_QAYE01000001.1"/>
</dbReference>
<comment type="subcellular location">
    <subcellularLocation>
        <location evidence="1">Membrane</location>
    </subcellularLocation>
</comment>